<comment type="caution">
    <text evidence="2">The sequence shown here is derived from an EMBL/GenBank/DDBJ whole genome shotgun (WGS) entry which is preliminary data.</text>
</comment>
<reference evidence="3" key="1">
    <citation type="journal article" date="2019" name="Int. J. Syst. Evol. Microbiol.">
        <title>The Global Catalogue of Microorganisms (GCM) 10K type strain sequencing project: providing services to taxonomists for standard genome sequencing and annotation.</title>
        <authorList>
            <consortium name="The Broad Institute Genomics Platform"/>
            <consortium name="The Broad Institute Genome Sequencing Center for Infectious Disease"/>
            <person name="Wu L."/>
            <person name="Ma J."/>
        </authorList>
    </citation>
    <scope>NUCLEOTIDE SEQUENCE [LARGE SCALE GENOMIC DNA]</scope>
    <source>
        <strain evidence="3">CCUG 54822</strain>
    </source>
</reference>
<gene>
    <name evidence="2" type="ORF">ACFQ4A_13750</name>
</gene>
<protein>
    <recommendedName>
        <fullName evidence="4">Flp family type IVb pilin</fullName>
    </recommendedName>
</protein>
<dbReference type="RefSeq" id="WP_382401543.1">
    <property type="nucleotide sequence ID" value="NZ_JBHTNH010000028.1"/>
</dbReference>
<evidence type="ECO:0000313" key="3">
    <source>
        <dbReference type="Proteomes" id="UP001597178"/>
    </source>
</evidence>
<keyword evidence="1" id="KW-1133">Transmembrane helix</keyword>
<keyword evidence="1" id="KW-0812">Transmembrane</keyword>
<sequence>MYKVMSYVLAFLIAVKDNFSLQNIHLKARDNRAQTWMEYGMIIGGIILIIVLVIGLFGDQLMQLFNSITDAIGIKEPSGSSGGGW</sequence>
<feature type="transmembrane region" description="Helical" evidence="1">
    <location>
        <begin position="36"/>
        <end position="57"/>
    </location>
</feature>
<keyword evidence="3" id="KW-1185">Reference proteome</keyword>
<evidence type="ECO:0000313" key="2">
    <source>
        <dbReference type="EMBL" id="MFD1362719.1"/>
    </source>
</evidence>
<name>A0ABW3ZWT8_9BACI</name>
<proteinExistence type="predicted"/>
<dbReference type="EMBL" id="JBHTNH010000028">
    <property type="protein sequence ID" value="MFD1362719.1"/>
    <property type="molecule type" value="Genomic_DNA"/>
</dbReference>
<keyword evidence="1" id="KW-0472">Membrane</keyword>
<evidence type="ECO:0000256" key="1">
    <source>
        <dbReference type="SAM" id="Phobius"/>
    </source>
</evidence>
<organism evidence="2 3">
    <name type="scientific">Lentibacillus salinarum</name>
    <dbReference type="NCBI Taxonomy" id="446820"/>
    <lineage>
        <taxon>Bacteria</taxon>
        <taxon>Bacillati</taxon>
        <taxon>Bacillota</taxon>
        <taxon>Bacilli</taxon>
        <taxon>Bacillales</taxon>
        <taxon>Bacillaceae</taxon>
        <taxon>Lentibacillus</taxon>
    </lineage>
</organism>
<dbReference type="Proteomes" id="UP001597178">
    <property type="component" value="Unassembled WGS sequence"/>
</dbReference>
<evidence type="ECO:0008006" key="4">
    <source>
        <dbReference type="Google" id="ProtNLM"/>
    </source>
</evidence>
<accession>A0ABW3ZWT8</accession>